<protein>
    <recommendedName>
        <fullName evidence="6">DNA polymerase II subunit 2</fullName>
    </recommendedName>
</protein>
<gene>
    <name evidence="10" type="ORF">CAOG_000521</name>
</gene>
<dbReference type="SUPFAM" id="SSF56300">
    <property type="entry name" value="Metallo-dependent phosphatases"/>
    <property type="match status" value="1"/>
</dbReference>
<dbReference type="EMBL" id="KE346360">
    <property type="protein sequence ID" value="KJE88954.1"/>
    <property type="molecule type" value="Genomic_DNA"/>
</dbReference>
<dbReference type="GO" id="GO:0042276">
    <property type="term" value="P:error-prone translesion synthesis"/>
    <property type="evidence" value="ECO:0007669"/>
    <property type="project" value="TreeGrafter"/>
</dbReference>
<dbReference type="InParanoid" id="A0A0D2X0F2"/>
<evidence type="ECO:0000256" key="3">
    <source>
        <dbReference type="ARBA" id="ARBA00022705"/>
    </source>
</evidence>
<keyword evidence="11" id="KW-1185">Reference proteome</keyword>
<dbReference type="InterPro" id="IPR007185">
    <property type="entry name" value="DNA_pol_a/d/e_bsu"/>
</dbReference>
<name>A0A0D2X0F2_CAPO3</name>
<dbReference type="PANTHER" id="PTHR12708:SF0">
    <property type="entry name" value="DNA POLYMERASE EPSILON SUBUNIT 2"/>
    <property type="match status" value="1"/>
</dbReference>
<keyword evidence="4" id="KW-0238">DNA-binding</keyword>
<dbReference type="STRING" id="595528.A0A0D2X0F2"/>
<dbReference type="PhylomeDB" id="A0A0D2X0F2"/>
<dbReference type="OrthoDB" id="10254730at2759"/>
<accession>A0A0D2X0F2</accession>
<dbReference type="Gene3D" id="3.60.21.60">
    <property type="match status" value="1"/>
</dbReference>
<dbReference type="GO" id="GO:0006261">
    <property type="term" value="P:DNA-templated DNA replication"/>
    <property type="evidence" value="ECO:0007669"/>
    <property type="project" value="InterPro"/>
</dbReference>
<dbReference type="GO" id="GO:0008622">
    <property type="term" value="C:epsilon DNA polymerase complex"/>
    <property type="evidence" value="ECO:0007669"/>
    <property type="project" value="InterPro"/>
</dbReference>
<comment type="subcellular location">
    <subcellularLocation>
        <location evidence="1">Nucleus</location>
    </subcellularLocation>
</comment>
<sequence length="599" mass="66427">MDASEPMSLDDWDARTSSNRAARGHGEGVETLSDADRARLRARIVAAFKLTGLALKAESVKLIQTALIPLSPFEWDAKLGEILRALERRTLDSSVVDGPSVQRVLDDLAFESVLAPTTMSTSYQGHARSNGANVSNIAASSMDRLLTCIDAFSVPKLAYNADRKTFQLVPSNPMLHSDAASKAAIYADRFALLKQRTLRAEHFLQPIVVTHVPSSGADDAFEQKQERFSLTPLDALIGAAEKDLQNLMTFGMLTQMEEGKLFLEDAGSTIELDLSQLEEVLTGIFTENCFVLTEGEVVGKVLKARWIGLPASESRETARKNFSAVNFFGGNYSIQDAPQYKVLERQNEDAFFVVLSDVWLDQPKTMEKLRVLFTGYASSPPVAFILIGDFTSPPYGRNHAPLLKQCLTQLGKLVAEFSQIKRKSRFVFVPGNNDPGPGNILPRPGLSASITEGFRELVPNVEFGSNPCRLRYCTQEIVIFREDLLSKMRRNCILPTPEKSDVSLAAAFTKTVIDQAHLCPLPLHVRPVYWDFDHALRIYPAPDVLILADKAEPYDHRYNGCVCLNPGSFVTSGFKFYEYQPATRRCEASELSMDLSKLE</sequence>
<dbReference type="FunCoup" id="A0A0D2X0F2">
    <property type="interactions" value="315"/>
</dbReference>
<dbReference type="Pfam" id="PF04042">
    <property type="entry name" value="DNA_pol_E_B"/>
    <property type="match status" value="1"/>
</dbReference>
<feature type="region of interest" description="Disordered" evidence="7">
    <location>
        <begin position="1"/>
        <end position="29"/>
    </location>
</feature>
<proteinExistence type="inferred from homology"/>
<feature type="domain" description="DNA polymerase alpha/delta/epsilon subunit B" evidence="8">
    <location>
        <begin position="352"/>
        <end position="555"/>
    </location>
</feature>
<comment type="similarity">
    <text evidence="2">Belongs to the DNA polymerase epsilon subunit B family.</text>
</comment>
<keyword evidence="5" id="KW-0539">Nucleus</keyword>
<evidence type="ECO:0000256" key="2">
    <source>
        <dbReference type="ARBA" id="ARBA00009560"/>
    </source>
</evidence>
<feature type="domain" description="DNA polymerase epsilon subunit B N-terminal" evidence="9">
    <location>
        <begin position="38"/>
        <end position="102"/>
    </location>
</feature>
<evidence type="ECO:0000313" key="10">
    <source>
        <dbReference type="EMBL" id="KJE88954.1"/>
    </source>
</evidence>
<dbReference type="PANTHER" id="PTHR12708">
    <property type="entry name" value="DNA POLYMERASE EPSILON SUBUNIT B"/>
    <property type="match status" value="1"/>
</dbReference>
<evidence type="ECO:0000259" key="8">
    <source>
        <dbReference type="Pfam" id="PF04042"/>
    </source>
</evidence>
<dbReference type="RefSeq" id="XP_004365392.1">
    <property type="nucleotide sequence ID" value="XM_004365335.2"/>
</dbReference>
<keyword evidence="3" id="KW-0235">DNA replication</keyword>
<evidence type="ECO:0000313" key="11">
    <source>
        <dbReference type="Proteomes" id="UP000008743"/>
    </source>
</evidence>
<organism evidence="10 11">
    <name type="scientific">Capsaspora owczarzaki (strain ATCC 30864)</name>
    <dbReference type="NCBI Taxonomy" id="595528"/>
    <lineage>
        <taxon>Eukaryota</taxon>
        <taxon>Filasterea</taxon>
        <taxon>Capsaspora</taxon>
    </lineage>
</organism>
<evidence type="ECO:0000256" key="5">
    <source>
        <dbReference type="ARBA" id="ARBA00023242"/>
    </source>
</evidence>
<dbReference type="Gene3D" id="1.10.8.60">
    <property type="match status" value="1"/>
</dbReference>
<dbReference type="InterPro" id="IPR029052">
    <property type="entry name" value="Metallo-depent_PP-like"/>
</dbReference>
<dbReference type="Pfam" id="PF12213">
    <property type="entry name" value="Dpoe2NT"/>
    <property type="match status" value="1"/>
</dbReference>
<dbReference type="AlphaFoldDB" id="A0A0D2X0F2"/>
<dbReference type="GO" id="GO:0003677">
    <property type="term" value="F:DNA binding"/>
    <property type="evidence" value="ECO:0007669"/>
    <property type="project" value="UniProtKB-KW"/>
</dbReference>
<reference evidence="11" key="1">
    <citation type="submission" date="2011-02" db="EMBL/GenBank/DDBJ databases">
        <title>The Genome Sequence of Capsaspora owczarzaki ATCC 30864.</title>
        <authorList>
            <person name="Russ C."/>
            <person name="Cuomo C."/>
            <person name="Burger G."/>
            <person name="Gray M.W."/>
            <person name="Holland P.W.H."/>
            <person name="King N."/>
            <person name="Lang F.B.F."/>
            <person name="Roger A.J."/>
            <person name="Ruiz-Trillo I."/>
            <person name="Young S.K."/>
            <person name="Zeng Q."/>
            <person name="Gargeya S."/>
            <person name="Alvarado L."/>
            <person name="Berlin A."/>
            <person name="Chapman S.B."/>
            <person name="Chen Z."/>
            <person name="Freedman E."/>
            <person name="Gellesch M."/>
            <person name="Goldberg J."/>
            <person name="Griggs A."/>
            <person name="Gujja S."/>
            <person name="Heilman E."/>
            <person name="Heiman D."/>
            <person name="Howarth C."/>
            <person name="Mehta T."/>
            <person name="Neiman D."/>
            <person name="Pearson M."/>
            <person name="Roberts A."/>
            <person name="Saif S."/>
            <person name="Shea T."/>
            <person name="Shenoy N."/>
            <person name="Sisk P."/>
            <person name="Stolte C."/>
            <person name="Sykes S."/>
            <person name="White J."/>
            <person name="Yandava C."/>
            <person name="Haas B."/>
            <person name="Nusbaum C."/>
            <person name="Birren B."/>
        </authorList>
    </citation>
    <scope>NUCLEOTIDE SEQUENCE</scope>
    <source>
        <strain evidence="11">ATCC 30864</strain>
    </source>
</reference>
<dbReference type="eggNOG" id="KOG3818">
    <property type="taxonomic scope" value="Eukaryota"/>
</dbReference>
<evidence type="ECO:0000256" key="6">
    <source>
        <dbReference type="ARBA" id="ARBA00032930"/>
    </source>
</evidence>
<evidence type="ECO:0000259" key="9">
    <source>
        <dbReference type="Pfam" id="PF12213"/>
    </source>
</evidence>
<dbReference type="Proteomes" id="UP000008743">
    <property type="component" value="Unassembled WGS sequence"/>
</dbReference>
<evidence type="ECO:0000256" key="7">
    <source>
        <dbReference type="SAM" id="MobiDB-lite"/>
    </source>
</evidence>
<dbReference type="InterPro" id="IPR016266">
    <property type="entry name" value="POLE2"/>
</dbReference>
<dbReference type="InterPro" id="IPR024639">
    <property type="entry name" value="DNA_pol_e_bsu_N"/>
</dbReference>
<dbReference type="OMA" id="FFCEGCF"/>
<evidence type="ECO:0000256" key="1">
    <source>
        <dbReference type="ARBA" id="ARBA00004123"/>
    </source>
</evidence>
<evidence type="ECO:0000256" key="4">
    <source>
        <dbReference type="ARBA" id="ARBA00023125"/>
    </source>
</evidence>